<protein>
    <submittedName>
        <fullName evidence="1">Uncharacterized protein</fullName>
    </submittedName>
</protein>
<reference evidence="1" key="1">
    <citation type="submission" date="2016-12" db="EMBL/GenBank/DDBJ databases">
        <title>Analysis of the Molecular Diversity Among Cronobacter Species Isolated from Filth Flies Using a Pan Genomic DNA Microarray.</title>
        <authorList>
            <person name="Pava-Ripoll M."/>
            <person name="Tall B."/>
            <person name="Farber J."/>
            <person name="Fanning S."/>
            <person name="Lehner A."/>
            <person name="Stephan R."/>
            <person name="Pagotto F."/>
            <person name="Iverson C."/>
            <person name="Ziobro G."/>
            <person name="Miller A."/>
            <person name="Pearson R."/>
            <person name="Yan Q."/>
            <person name="Kim M."/>
            <person name="Jeong S."/>
            <person name="Park J."/>
            <person name="Jun S."/>
            <person name="Choi H."/>
            <person name="Chung T."/>
            <person name="Yoo Y."/>
            <person name="Park E."/>
            <person name="Hwang S."/>
            <person name="Lee B."/>
            <person name="Sathyamoorthy V."/>
            <person name="Carter L."/>
            <person name="Mammel M."/>
            <person name="Jackson S."/>
            <person name="Kothary M."/>
            <person name="Patel I."/>
            <person name="Grim C."/>
            <person name="Gopinath G."/>
            <person name="Gangiredla J."/>
            <person name="Chase H."/>
        </authorList>
    </citation>
    <scope>NUCLEOTIDE SEQUENCE [LARGE SCALE GENOMIC DNA]</scope>
    <source>
        <strain evidence="1">MOD1-Sh41s</strain>
    </source>
</reference>
<dbReference type="OrthoDB" id="9864850at2"/>
<proteinExistence type="predicted"/>
<name>A0A2T7B9D0_9ENTR</name>
<dbReference type="AlphaFoldDB" id="A0A2T7B9D0"/>
<organism evidence="1">
    <name type="scientific">Cronobacter turicensis</name>
    <dbReference type="NCBI Taxonomy" id="413502"/>
    <lineage>
        <taxon>Bacteria</taxon>
        <taxon>Pseudomonadati</taxon>
        <taxon>Pseudomonadota</taxon>
        <taxon>Gammaproteobacteria</taxon>
        <taxon>Enterobacterales</taxon>
        <taxon>Enterobacteriaceae</taxon>
        <taxon>Cronobacter</taxon>
    </lineage>
</organism>
<evidence type="ECO:0000313" key="1">
    <source>
        <dbReference type="EMBL" id="PUX25756.1"/>
    </source>
</evidence>
<dbReference type="EMBL" id="MSAG01000004">
    <property type="protein sequence ID" value="PUX25756.1"/>
    <property type="molecule type" value="Genomic_DNA"/>
</dbReference>
<accession>A0A2T7B9D0</accession>
<gene>
    <name evidence="1" type="ORF">BS411_03905</name>
</gene>
<comment type="caution">
    <text evidence="1">The sequence shown here is derived from an EMBL/GenBank/DDBJ whole genome shotgun (WGS) entry which is preliminary data.</text>
</comment>
<sequence length="60" mass="6899">MGSREKPAEALRHFSHFPAKLRLKSAHSAQNSGKTKTATQAVSFYYRWRNILEKLPTLQL</sequence>